<proteinExistence type="predicted"/>
<comment type="caution">
    <text evidence="1">The sequence shown here is derived from an EMBL/GenBank/DDBJ whole genome shotgun (WGS) entry which is preliminary data.</text>
</comment>
<reference evidence="1" key="1">
    <citation type="submission" date="2013-04" db="EMBL/GenBank/DDBJ databases">
        <title>The genome sequencing project of 58 acetic acid bacteria.</title>
        <authorList>
            <person name="Okamoto-Kainuma A."/>
            <person name="Ishikawa M."/>
            <person name="Umino S."/>
            <person name="Koizumi Y."/>
            <person name="Shiwa Y."/>
            <person name="Yoshikawa H."/>
            <person name="Matsutani M."/>
            <person name="Matsushita K."/>
        </authorList>
    </citation>
    <scope>NUCLEOTIDE SEQUENCE</scope>
    <source>
        <strain evidence="1">NRIC 0521</strain>
    </source>
</reference>
<dbReference type="EMBL" id="BAQJ01000033">
    <property type="protein sequence ID" value="GBQ67884.1"/>
    <property type="molecule type" value="Genomic_DNA"/>
</dbReference>
<name>A0ABQ0PHE5_9PROT</name>
<dbReference type="Pfam" id="PF22759">
    <property type="entry name" value="E217_GP41"/>
    <property type="match status" value="1"/>
</dbReference>
<evidence type="ECO:0000313" key="2">
    <source>
        <dbReference type="Proteomes" id="UP001061452"/>
    </source>
</evidence>
<dbReference type="InterPro" id="IPR054496">
    <property type="entry name" value="E217_GP41"/>
</dbReference>
<dbReference type="Proteomes" id="UP001061452">
    <property type="component" value="Unassembled WGS sequence"/>
</dbReference>
<evidence type="ECO:0000313" key="1">
    <source>
        <dbReference type="EMBL" id="GBQ67884.1"/>
    </source>
</evidence>
<protein>
    <submittedName>
        <fullName evidence="1">Uncharacterized protein</fullName>
    </submittedName>
</protein>
<gene>
    <name evidence="1" type="ORF">AA0521_1095</name>
</gene>
<accession>A0ABQ0PHE5</accession>
<dbReference type="RefSeq" id="WP_244465739.1">
    <property type="nucleotide sequence ID" value="NZ_BAQJ01000033.1"/>
</dbReference>
<organism evidence="1 2">
    <name type="scientific">Komagataeibacter intermedius NRIC 0521</name>
    <dbReference type="NCBI Taxonomy" id="1307934"/>
    <lineage>
        <taxon>Bacteria</taxon>
        <taxon>Pseudomonadati</taxon>
        <taxon>Pseudomonadota</taxon>
        <taxon>Alphaproteobacteria</taxon>
        <taxon>Acetobacterales</taxon>
        <taxon>Acetobacteraceae</taxon>
        <taxon>Komagataeibacter</taxon>
    </lineage>
</organism>
<keyword evidence="2" id="KW-1185">Reference proteome</keyword>
<sequence length="316" mass="33491">MSDSSFTRKRLRVKFLIKGNTEDSTLTLTDLRVACQVVNAGLEGGVMCSLRIEGVNLNHMNRLSMVQAGVVAQNANTVTVEACDTGDDVWKLVFSGGVVEAFADFNGAPNTAFMVTAQSMSIPAAMPISATSFKGSVAVADIMKAIAEKVGLSFQNNGVTAVMNGSITLNGSGADQIQAVAQAAQITYIVATNVLSIWPATGPTSTTAQVTISSETGMIGYPAYAQYGVTLRTLFNSAIGFQSVLKLESEYAPAAWVNELGQLNQLGGSNIFPPSNGIWVAYRVQHDLQSEIPGGEWTTYIEAQRQDLAKGTVFAR</sequence>